<reference evidence="2" key="1">
    <citation type="submission" date="2021-04" db="EMBL/GenBank/DDBJ databases">
        <authorList>
            <person name="Tunstrom K."/>
        </authorList>
    </citation>
    <scope>NUCLEOTIDE SEQUENCE</scope>
</reference>
<dbReference type="Proteomes" id="UP000691718">
    <property type="component" value="Unassembled WGS sequence"/>
</dbReference>
<name>A0A8S3Y766_PARAO</name>
<protein>
    <submittedName>
        <fullName evidence="2">(apollo) hypothetical protein</fullName>
    </submittedName>
</protein>
<comment type="caution">
    <text evidence="2">The sequence shown here is derived from an EMBL/GenBank/DDBJ whole genome shotgun (WGS) entry which is preliminary data.</text>
</comment>
<dbReference type="AlphaFoldDB" id="A0A8S3Y766"/>
<dbReference type="EMBL" id="CAJQZP010001486">
    <property type="protein sequence ID" value="CAG5050003.1"/>
    <property type="molecule type" value="Genomic_DNA"/>
</dbReference>
<keyword evidence="3" id="KW-1185">Reference proteome</keyword>
<gene>
    <name evidence="2" type="ORF">PAPOLLO_LOCUS24657</name>
</gene>
<accession>A0A8S3Y766</accession>
<evidence type="ECO:0000313" key="3">
    <source>
        <dbReference type="Proteomes" id="UP000691718"/>
    </source>
</evidence>
<evidence type="ECO:0000313" key="2">
    <source>
        <dbReference type="EMBL" id="CAG5050003.1"/>
    </source>
</evidence>
<dbReference type="OrthoDB" id="206213at2759"/>
<sequence>MYKKNKPSGALNHKQRQEREGNKQKLPKIGKFFSQPSASTSGHNVVAAVLHEKPTEADNYCSYRYLRRRSCERG</sequence>
<organism evidence="2 3">
    <name type="scientific">Parnassius apollo</name>
    <name type="common">Apollo butterfly</name>
    <name type="synonym">Papilio apollo</name>
    <dbReference type="NCBI Taxonomy" id="110799"/>
    <lineage>
        <taxon>Eukaryota</taxon>
        <taxon>Metazoa</taxon>
        <taxon>Ecdysozoa</taxon>
        <taxon>Arthropoda</taxon>
        <taxon>Hexapoda</taxon>
        <taxon>Insecta</taxon>
        <taxon>Pterygota</taxon>
        <taxon>Neoptera</taxon>
        <taxon>Endopterygota</taxon>
        <taxon>Lepidoptera</taxon>
        <taxon>Glossata</taxon>
        <taxon>Ditrysia</taxon>
        <taxon>Papilionoidea</taxon>
        <taxon>Papilionidae</taxon>
        <taxon>Parnassiinae</taxon>
        <taxon>Parnassini</taxon>
        <taxon>Parnassius</taxon>
        <taxon>Parnassius</taxon>
    </lineage>
</organism>
<proteinExistence type="predicted"/>
<feature type="region of interest" description="Disordered" evidence="1">
    <location>
        <begin position="1"/>
        <end position="28"/>
    </location>
</feature>
<evidence type="ECO:0000256" key="1">
    <source>
        <dbReference type="SAM" id="MobiDB-lite"/>
    </source>
</evidence>